<comment type="similarity">
    <text evidence="3">Belongs to the RNase E/G family. RNase G subfamily.</text>
</comment>
<evidence type="ECO:0000256" key="12">
    <source>
        <dbReference type="ARBA" id="ARBA00022801"/>
    </source>
</evidence>
<comment type="catalytic activity">
    <reaction evidence="16">
        <text>dTTP + H2O = dTMP + diphosphate + H(+)</text>
        <dbReference type="Rhea" id="RHEA:28534"/>
        <dbReference type="ChEBI" id="CHEBI:15377"/>
        <dbReference type="ChEBI" id="CHEBI:15378"/>
        <dbReference type="ChEBI" id="CHEBI:33019"/>
        <dbReference type="ChEBI" id="CHEBI:37568"/>
        <dbReference type="ChEBI" id="CHEBI:63528"/>
        <dbReference type="EC" id="3.6.1.9"/>
    </reaction>
</comment>
<evidence type="ECO:0000259" key="17">
    <source>
        <dbReference type="PROSITE" id="PS50126"/>
    </source>
</evidence>
<dbReference type="Gene3D" id="3.90.950.10">
    <property type="match status" value="1"/>
</dbReference>
<dbReference type="AlphaFoldDB" id="A0A4U9IR33"/>
<dbReference type="GO" id="GO:0008033">
    <property type="term" value="P:tRNA processing"/>
    <property type="evidence" value="ECO:0007669"/>
    <property type="project" value="UniProtKB-KW"/>
</dbReference>
<evidence type="ECO:0000256" key="3">
    <source>
        <dbReference type="ARBA" id="ARBA00005663"/>
    </source>
</evidence>
<dbReference type="GO" id="GO:0036221">
    <property type="term" value="F:UTP diphosphatase activity"/>
    <property type="evidence" value="ECO:0007669"/>
    <property type="project" value="RHEA"/>
</dbReference>
<evidence type="ECO:0000256" key="1">
    <source>
        <dbReference type="ARBA" id="ARBA00001946"/>
    </source>
</evidence>
<dbReference type="NCBIfam" id="TIGR00757">
    <property type="entry name" value="RNaseEG"/>
    <property type="match status" value="1"/>
</dbReference>
<comment type="cofactor">
    <cofactor evidence="1">
        <name>Mg(2+)</name>
        <dbReference type="ChEBI" id="CHEBI:18420"/>
    </cofactor>
</comment>
<evidence type="ECO:0000256" key="13">
    <source>
        <dbReference type="ARBA" id="ARBA00022842"/>
    </source>
</evidence>
<reference evidence="18 19" key="1">
    <citation type="submission" date="2019-05" db="EMBL/GenBank/DDBJ databases">
        <authorList>
            <consortium name="Pathogen Informatics"/>
        </authorList>
    </citation>
    <scope>NUCLEOTIDE SEQUENCE [LARGE SCALE GENOMIC DNA]</scope>
    <source>
        <strain evidence="18 19">NCTC13032</strain>
    </source>
</reference>
<evidence type="ECO:0000256" key="14">
    <source>
        <dbReference type="ARBA" id="ARBA00022884"/>
    </source>
</evidence>
<dbReference type="STRING" id="83655.APT61_02425"/>
<name>A0A4U9IR33_9ENTR</name>
<dbReference type="GO" id="GO:0004540">
    <property type="term" value="F:RNA nuclease activity"/>
    <property type="evidence" value="ECO:0007669"/>
    <property type="project" value="InterPro"/>
</dbReference>
<keyword evidence="8" id="KW-0540">Nuclease</keyword>
<sequence>MTSLYLASGSPRRQELLTQLGVAFERIVTGIEEKRAEGESAQQYVSRLAREKALAGVAQVPRDLPVLGADTIVILNGEVLEKPHDDEQAFKMLSKLSGQTHQVMTAVALADRQQVLDCLVVTDVTFRVLTEEDIAGYIASGEPMDKAGAYGIQGLGGCFVRKINGSYHAVVGLPLVETYELLSNFNSLREEGIIMTAELLVNVTPSETRVAYIDGGILQEIHIEREARRGIVGNIYKGRVSRVLPGMQAAFVDIGLDKAAFLHASDIMPHTECVAGEEQKQFTVRDISELVRQGQDLMVQVVKDPLGTKGARLTTDITLPSRYLVFMPGASHVGVSQRIESESERERLKKVVSAYCDEQGGFIIRTAAEGISEDDLASDAAYLKRVWTKVMERKKRNQTRYQLYGELALAQRVLRDFADAQLDRIRVDSRLTYDALLEFTAEYIPEMPGLLEHYTGRQPIFDLYDVENEIQRALERKVELKSGGYLIIDQTEAMTTVDINTGAFVGHRNLDDTIFNTNIEATQAITRQLRLRNLGGIIIIDFIDMSNEDHRRRVLHSLEQALSKDRVKTSINGFSQLGLVEMTRKRTRESVEHVLCSECPTCHGRGTVKTVETVCYEIMREIVRVHHAYDSDRFLVYASPSVAEALKGEESHALAEVEIFVGKQVKVQIEPLYNPEQFDVVMM</sequence>
<dbReference type="GO" id="GO:0006364">
    <property type="term" value="P:rRNA processing"/>
    <property type="evidence" value="ECO:0007669"/>
    <property type="project" value="UniProtKB-KW"/>
</dbReference>
<dbReference type="GO" id="GO:0009117">
    <property type="term" value="P:nucleotide metabolic process"/>
    <property type="evidence" value="ECO:0007669"/>
    <property type="project" value="UniProtKB-KW"/>
</dbReference>
<keyword evidence="10" id="KW-0699">rRNA-binding</keyword>
<dbReference type="InterPro" id="IPR019307">
    <property type="entry name" value="RNA-bd_AU-1/RNase_E/G"/>
</dbReference>
<dbReference type="Pfam" id="PF20833">
    <property type="entry name" value="RNase_E_G_Thio"/>
    <property type="match status" value="1"/>
</dbReference>
<dbReference type="FunFam" id="3.90.950.10:FF:000004">
    <property type="entry name" value="dTTP/UTP pyrophosphatase"/>
    <property type="match status" value="1"/>
</dbReference>
<feature type="active site" description="Proton acceptor" evidence="16">
    <location>
        <position position="70"/>
    </location>
</feature>
<keyword evidence="5" id="KW-0698">rRNA processing</keyword>
<dbReference type="EMBL" id="LR590464">
    <property type="protein sequence ID" value="VTP80908.1"/>
    <property type="molecule type" value="Genomic_DNA"/>
</dbReference>
<dbReference type="InterPro" id="IPR012340">
    <property type="entry name" value="NA-bd_OB-fold"/>
</dbReference>
<dbReference type="InterPro" id="IPR029001">
    <property type="entry name" value="ITPase-like_fam"/>
</dbReference>
<comment type="similarity">
    <text evidence="16">Belongs to the Maf family. YhdE subfamily.</text>
</comment>
<keyword evidence="6" id="KW-0820">tRNA-binding</keyword>
<evidence type="ECO:0000256" key="4">
    <source>
        <dbReference type="ARBA" id="ARBA00022490"/>
    </source>
</evidence>
<keyword evidence="7" id="KW-0819">tRNA processing</keyword>
<dbReference type="GO" id="GO:0004519">
    <property type="term" value="F:endonuclease activity"/>
    <property type="evidence" value="ECO:0007669"/>
    <property type="project" value="UniProtKB-KW"/>
</dbReference>
<dbReference type="CDD" id="cd04453">
    <property type="entry name" value="S1_RNase_E"/>
    <property type="match status" value="1"/>
</dbReference>
<evidence type="ECO:0000256" key="10">
    <source>
        <dbReference type="ARBA" id="ARBA00022730"/>
    </source>
</evidence>
<dbReference type="PANTHER" id="PTHR30001">
    <property type="entry name" value="RIBONUCLEASE"/>
    <property type="match status" value="1"/>
</dbReference>
<dbReference type="NCBIfam" id="NF008689">
    <property type="entry name" value="PRK11712.1"/>
    <property type="match status" value="1"/>
</dbReference>
<dbReference type="CDD" id="cd00555">
    <property type="entry name" value="Maf"/>
    <property type="match status" value="1"/>
</dbReference>
<comment type="function">
    <text evidence="16">Nucleoside triphosphate pyrophosphatase that hydrolyzes dTTP and UTP. May have a dual role in cell division arrest and in preventing the incorporation of modified nucleotides into cellular nucleic acids.</text>
</comment>
<keyword evidence="14" id="KW-0694">RNA-binding</keyword>
<evidence type="ECO:0000256" key="6">
    <source>
        <dbReference type="ARBA" id="ARBA00022555"/>
    </source>
</evidence>
<evidence type="ECO:0000313" key="18">
    <source>
        <dbReference type="EMBL" id="VTP80908.1"/>
    </source>
</evidence>
<evidence type="ECO:0000256" key="2">
    <source>
        <dbReference type="ARBA" id="ARBA00004496"/>
    </source>
</evidence>
<gene>
    <name evidence="18" type="primary">rng</name>
    <name evidence="18" type="ORF">NCTC13032_06690</name>
</gene>
<dbReference type="HAMAP" id="MF_00528">
    <property type="entry name" value="Maf"/>
    <property type="match status" value="1"/>
</dbReference>
<evidence type="ECO:0000313" key="19">
    <source>
        <dbReference type="Proteomes" id="UP000310719"/>
    </source>
</evidence>
<comment type="caution">
    <text evidence="16">Lacks conserved residue(s) required for the propagation of feature annotation.</text>
</comment>
<dbReference type="GO" id="GO:0019843">
    <property type="term" value="F:rRNA binding"/>
    <property type="evidence" value="ECO:0007669"/>
    <property type="project" value="UniProtKB-KW"/>
</dbReference>
<dbReference type="GO" id="GO:0046872">
    <property type="term" value="F:metal ion binding"/>
    <property type="evidence" value="ECO:0007669"/>
    <property type="project" value="UniProtKB-KW"/>
</dbReference>
<evidence type="ECO:0000256" key="15">
    <source>
        <dbReference type="ARBA" id="ARBA00023080"/>
    </source>
</evidence>
<dbReference type="Proteomes" id="UP000310719">
    <property type="component" value="Chromosome"/>
</dbReference>
<dbReference type="GO" id="GO:0005737">
    <property type="term" value="C:cytoplasm"/>
    <property type="evidence" value="ECO:0007669"/>
    <property type="project" value="UniProtKB-SubCell"/>
</dbReference>
<proteinExistence type="inferred from homology"/>
<dbReference type="EC" id="3.6.1.9" evidence="16"/>
<keyword evidence="4 16" id="KW-0963">Cytoplasm</keyword>
<dbReference type="SMART" id="SM00316">
    <property type="entry name" value="S1"/>
    <property type="match status" value="1"/>
</dbReference>
<keyword evidence="9" id="KW-0479">Metal-binding</keyword>
<dbReference type="Pfam" id="PF02545">
    <property type="entry name" value="Maf"/>
    <property type="match status" value="1"/>
</dbReference>
<dbReference type="Pfam" id="PF00575">
    <property type="entry name" value="S1"/>
    <property type="match status" value="1"/>
</dbReference>
<keyword evidence="11" id="KW-0255">Endonuclease</keyword>
<accession>A0A4U9IR33</accession>
<feature type="site" description="Important for substrate specificity" evidence="16">
    <location>
        <position position="12"/>
    </location>
</feature>
<feature type="site" description="Important for substrate specificity" evidence="16">
    <location>
        <position position="153"/>
    </location>
</feature>
<keyword evidence="15 16" id="KW-0546">Nucleotide metabolism</keyword>
<evidence type="ECO:0000256" key="9">
    <source>
        <dbReference type="ARBA" id="ARBA00022723"/>
    </source>
</evidence>
<dbReference type="GO" id="GO:0036218">
    <property type="term" value="F:dTTP diphosphatase activity"/>
    <property type="evidence" value="ECO:0007669"/>
    <property type="project" value="RHEA"/>
</dbReference>
<evidence type="ECO:0000256" key="16">
    <source>
        <dbReference type="HAMAP-Rule" id="MF_00528"/>
    </source>
</evidence>
<evidence type="ECO:0000256" key="7">
    <source>
        <dbReference type="ARBA" id="ARBA00022694"/>
    </source>
</evidence>
<dbReference type="Gene3D" id="2.40.50.140">
    <property type="entry name" value="Nucleic acid-binding proteins"/>
    <property type="match status" value="1"/>
</dbReference>
<evidence type="ECO:0000256" key="8">
    <source>
        <dbReference type="ARBA" id="ARBA00022722"/>
    </source>
</evidence>
<dbReference type="FunFam" id="2.40.50.140:FF:000028">
    <property type="entry name" value="Ribonuclease G"/>
    <property type="match status" value="1"/>
</dbReference>
<dbReference type="GO" id="GO:0000049">
    <property type="term" value="F:tRNA binding"/>
    <property type="evidence" value="ECO:0007669"/>
    <property type="project" value="UniProtKB-KW"/>
</dbReference>
<organism evidence="18 19">
    <name type="scientific">Leclercia adecarboxylata</name>
    <dbReference type="NCBI Taxonomy" id="83655"/>
    <lineage>
        <taxon>Bacteria</taxon>
        <taxon>Pseudomonadati</taxon>
        <taxon>Pseudomonadota</taxon>
        <taxon>Gammaproteobacteria</taxon>
        <taxon>Enterobacterales</taxon>
        <taxon>Enterobacteriaceae</taxon>
        <taxon>Leclercia</taxon>
    </lineage>
</organism>
<dbReference type="Pfam" id="PF10150">
    <property type="entry name" value="RNase_E_G"/>
    <property type="match status" value="1"/>
</dbReference>
<dbReference type="SUPFAM" id="SSF52972">
    <property type="entry name" value="ITPase-like"/>
    <property type="match status" value="1"/>
</dbReference>
<dbReference type="InterPro" id="IPR003029">
    <property type="entry name" value="S1_domain"/>
</dbReference>
<comment type="cofactor">
    <cofactor evidence="16">
        <name>a divalent metal cation</name>
        <dbReference type="ChEBI" id="CHEBI:60240"/>
    </cofactor>
</comment>
<dbReference type="Gene3D" id="3.40.1260.20">
    <property type="entry name" value="Ribonuclease E, catalytic domain"/>
    <property type="match status" value="1"/>
</dbReference>
<dbReference type="NCBIfam" id="TIGR00172">
    <property type="entry name" value="maf"/>
    <property type="match status" value="1"/>
</dbReference>
<keyword evidence="13" id="KW-0460">Magnesium</keyword>
<protein>
    <recommendedName>
        <fullName evidence="16">dTTP/UTP pyrophosphatase</fullName>
        <shortName evidence="16">dTTPase/UTPase</shortName>
        <ecNumber evidence="16">3.6.1.9</ecNumber>
    </recommendedName>
    <alternativeName>
        <fullName evidence="16">Nucleoside triphosphate pyrophosphatase</fullName>
    </alternativeName>
    <alternativeName>
        <fullName evidence="16">Nucleotide pyrophosphatase</fullName>
        <shortName evidence="16">Nucleotide PPase</shortName>
    </alternativeName>
</protein>
<keyword evidence="12 16" id="KW-0378">Hydrolase</keyword>
<dbReference type="PROSITE" id="PS50126">
    <property type="entry name" value="S1"/>
    <property type="match status" value="1"/>
</dbReference>
<dbReference type="InterPro" id="IPR048583">
    <property type="entry name" value="RNase_E_G_thioredoxin-like"/>
</dbReference>
<dbReference type="InterPro" id="IPR003697">
    <property type="entry name" value="Maf-like"/>
</dbReference>
<feature type="domain" description="S1 motif" evidence="17">
    <location>
        <begin position="233"/>
        <end position="322"/>
    </location>
</feature>
<dbReference type="InterPro" id="IPR004659">
    <property type="entry name" value="RNase_E/G"/>
</dbReference>
<feature type="site" description="Important for substrate specificity" evidence="16">
    <location>
        <position position="71"/>
    </location>
</feature>
<dbReference type="SUPFAM" id="SSF50249">
    <property type="entry name" value="Nucleic acid-binding proteins"/>
    <property type="match status" value="1"/>
</dbReference>
<dbReference type="PANTHER" id="PTHR30001:SF0">
    <property type="entry name" value="RIBONUCLEASE G"/>
    <property type="match status" value="1"/>
</dbReference>
<comment type="catalytic activity">
    <reaction evidence="16">
        <text>UTP + H2O = UMP + diphosphate + H(+)</text>
        <dbReference type="Rhea" id="RHEA:29395"/>
        <dbReference type="ChEBI" id="CHEBI:15377"/>
        <dbReference type="ChEBI" id="CHEBI:15378"/>
        <dbReference type="ChEBI" id="CHEBI:33019"/>
        <dbReference type="ChEBI" id="CHEBI:46398"/>
        <dbReference type="ChEBI" id="CHEBI:57865"/>
        <dbReference type="EC" id="3.6.1.9"/>
    </reaction>
</comment>
<dbReference type="FunFam" id="3.40.1260.20:FF:000001">
    <property type="entry name" value="Ribonuclease G Rng"/>
    <property type="match status" value="1"/>
</dbReference>
<evidence type="ECO:0000256" key="11">
    <source>
        <dbReference type="ARBA" id="ARBA00022759"/>
    </source>
</evidence>
<evidence type="ECO:0000256" key="5">
    <source>
        <dbReference type="ARBA" id="ARBA00022552"/>
    </source>
</evidence>
<comment type="subcellular location">
    <subcellularLocation>
        <location evidence="2 16">Cytoplasm</location>
    </subcellularLocation>
</comment>